<comment type="similarity">
    <text evidence="2">Belongs to the tyrosyl-DNA phosphodiesterase family.</text>
</comment>
<keyword evidence="4" id="KW-0227">DNA damage</keyword>
<dbReference type="PROSITE" id="PS50035">
    <property type="entry name" value="PLD"/>
    <property type="match status" value="1"/>
</dbReference>
<evidence type="ECO:0000256" key="5">
    <source>
        <dbReference type="ARBA" id="ARBA00022801"/>
    </source>
</evidence>
<dbReference type="GO" id="GO:0005634">
    <property type="term" value="C:nucleus"/>
    <property type="evidence" value="ECO:0007669"/>
    <property type="project" value="UniProtKB-SubCell"/>
</dbReference>
<evidence type="ECO:0000313" key="13">
    <source>
        <dbReference type="Proteomes" id="UP000050640"/>
    </source>
</evidence>
<comment type="subcellular location">
    <subcellularLocation>
        <location evidence="1">Nucleus</location>
    </subcellularLocation>
</comment>
<sequence length="465" mass="53129">MKREVTETLACTGEVSDDSVSVEKRMRHSCLTDRLYFNKIFDLDTELPTPLKRVSRKEKEKRNIVIRSWRMEQEVRREGVREALGRRLWESAEPVIGLKEEYNVNAFSLAELIELISPLASIHFNFMVDLPWLLEQYPGRLRQGPITLIVGERMGTDFAVTKTAIKRLKVDNVNVGRARLMIPFGTHHSKISIFESSNGRVHIIIGTANLVENDWIFKTQAFYHCSGIELAAGSSFSGNESDFQAALIKYLNEYKTSQDWDLIQHWRDRIANIDLSHVKARVVYSVPGTHKGVQLTKYGHPRLRVILKELFGDVKRSDFTYHAQFSSFGSLGAAPQYWLTGQFLNSLSGGAETDGEHLRIIYPCVEDVRNSNEGYQGGGSLPYTNSVATKQPYLLSFLHKWRSDHLGRSHAMPHVKTYAAFAKNSIKPSWLLVTSANLSKVRFFHFYLLSYFHLKRETAANEIKI</sequence>
<reference evidence="14" key="1">
    <citation type="submission" date="2017-02" db="UniProtKB">
        <authorList>
            <consortium name="WormBaseParasite"/>
        </authorList>
    </citation>
    <scope>IDENTIFICATION</scope>
</reference>
<name>A0A0R3RW94_9BILA</name>
<dbReference type="PANTHER" id="PTHR12415">
    <property type="entry name" value="TYROSYL-DNA PHOSPHODIESTERASE 1"/>
    <property type="match status" value="1"/>
</dbReference>
<dbReference type="Gene3D" id="3.30.870.10">
    <property type="entry name" value="Endonuclease Chain A"/>
    <property type="match status" value="2"/>
</dbReference>
<protein>
    <submittedName>
        <fullName evidence="14">PLD phosphodiesterase domain-containing protein</fullName>
    </submittedName>
</protein>
<dbReference type="Pfam" id="PF06087">
    <property type="entry name" value="Tyr-DNA_phospho"/>
    <property type="match status" value="1"/>
</dbReference>
<evidence type="ECO:0000256" key="11">
    <source>
        <dbReference type="PIRSR" id="PIRSR610347-3"/>
    </source>
</evidence>
<keyword evidence="8" id="KW-0539">Nucleus</keyword>
<feature type="active site" description="Nucleophile" evidence="9">
    <location>
        <position position="188"/>
    </location>
</feature>
<keyword evidence="3" id="KW-0540">Nuclease</keyword>
<organism evidence="13 14">
    <name type="scientific">Elaeophora elaphi</name>
    <dbReference type="NCBI Taxonomy" id="1147741"/>
    <lineage>
        <taxon>Eukaryota</taxon>
        <taxon>Metazoa</taxon>
        <taxon>Ecdysozoa</taxon>
        <taxon>Nematoda</taxon>
        <taxon>Chromadorea</taxon>
        <taxon>Rhabditida</taxon>
        <taxon>Spirurina</taxon>
        <taxon>Spiruromorpha</taxon>
        <taxon>Filarioidea</taxon>
        <taxon>Onchocercidae</taxon>
        <taxon>Elaeophora</taxon>
    </lineage>
</organism>
<evidence type="ECO:0000256" key="3">
    <source>
        <dbReference type="ARBA" id="ARBA00022722"/>
    </source>
</evidence>
<evidence type="ECO:0000256" key="1">
    <source>
        <dbReference type="ARBA" id="ARBA00004123"/>
    </source>
</evidence>
<evidence type="ECO:0000256" key="6">
    <source>
        <dbReference type="ARBA" id="ARBA00022839"/>
    </source>
</evidence>
<evidence type="ECO:0000256" key="10">
    <source>
        <dbReference type="PIRSR" id="PIRSR610347-2"/>
    </source>
</evidence>
<dbReference type="AlphaFoldDB" id="A0A0R3RW94"/>
<keyword evidence="5" id="KW-0378">Hydrolase</keyword>
<dbReference type="GO" id="GO:0004527">
    <property type="term" value="F:exonuclease activity"/>
    <property type="evidence" value="ECO:0007669"/>
    <property type="project" value="UniProtKB-KW"/>
</dbReference>
<dbReference type="InterPro" id="IPR010347">
    <property type="entry name" value="Tdp1"/>
</dbReference>
<dbReference type="GO" id="GO:0003697">
    <property type="term" value="F:single-stranded DNA binding"/>
    <property type="evidence" value="ECO:0007669"/>
    <property type="project" value="TreeGrafter"/>
</dbReference>
<dbReference type="GO" id="GO:0003690">
    <property type="term" value="F:double-stranded DNA binding"/>
    <property type="evidence" value="ECO:0007669"/>
    <property type="project" value="TreeGrafter"/>
</dbReference>
<feature type="binding site" evidence="10">
    <location>
        <position position="190"/>
    </location>
    <ligand>
        <name>substrate</name>
    </ligand>
</feature>
<dbReference type="GO" id="GO:0006281">
    <property type="term" value="P:DNA repair"/>
    <property type="evidence" value="ECO:0007669"/>
    <property type="project" value="UniProtKB-KW"/>
</dbReference>
<dbReference type="WBParaSite" id="EEL_0000642001-mRNA-1">
    <property type="protein sequence ID" value="EEL_0000642001-mRNA-1"/>
    <property type="gene ID" value="EEL_0000642001"/>
</dbReference>
<dbReference type="GO" id="GO:0017005">
    <property type="term" value="F:3'-tyrosyl-DNA phosphodiesterase activity"/>
    <property type="evidence" value="ECO:0007669"/>
    <property type="project" value="TreeGrafter"/>
</dbReference>
<evidence type="ECO:0000256" key="7">
    <source>
        <dbReference type="ARBA" id="ARBA00023204"/>
    </source>
</evidence>
<feature type="site" description="Interaction with DNA" evidence="11">
    <location>
        <position position="439"/>
    </location>
</feature>
<dbReference type="SUPFAM" id="SSF56024">
    <property type="entry name" value="Phospholipase D/nuclease"/>
    <property type="match status" value="2"/>
</dbReference>
<feature type="binding site" evidence="10">
    <location>
        <position position="416"/>
    </location>
    <ligand>
        <name>substrate</name>
    </ligand>
</feature>
<dbReference type="PANTHER" id="PTHR12415:SF0">
    <property type="entry name" value="TYROSYL-DNA PHOSPHODIESTERASE 1"/>
    <property type="match status" value="1"/>
</dbReference>
<keyword evidence="6" id="KW-0269">Exonuclease</keyword>
<evidence type="ECO:0000259" key="12">
    <source>
        <dbReference type="PROSITE" id="PS50035"/>
    </source>
</evidence>
<feature type="active site" description="Proton donor/acceptor" evidence="9">
    <location>
        <position position="414"/>
    </location>
</feature>
<evidence type="ECO:0000256" key="2">
    <source>
        <dbReference type="ARBA" id="ARBA00010205"/>
    </source>
</evidence>
<accession>A0A0R3RW94</accession>
<dbReference type="InterPro" id="IPR001736">
    <property type="entry name" value="PLipase_D/transphosphatidylase"/>
</dbReference>
<evidence type="ECO:0000256" key="9">
    <source>
        <dbReference type="PIRSR" id="PIRSR610347-1"/>
    </source>
</evidence>
<proteinExistence type="inferred from homology"/>
<evidence type="ECO:0000256" key="8">
    <source>
        <dbReference type="ARBA" id="ARBA00023242"/>
    </source>
</evidence>
<dbReference type="STRING" id="1147741.A0A0R3RW94"/>
<evidence type="ECO:0000313" key="14">
    <source>
        <dbReference type="WBParaSite" id="EEL_0000642001-mRNA-1"/>
    </source>
</evidence>
<feature type="domain" description="PLD phosphodiesterase" evidence="12">
    <location>
        <begin position="183"/>
        <end position="214"/>
    </location>
</feature>
<keyword evidence="13" id="KW-1185">Reference proteome</keyword>
<keyword evidence="7" id="KW-0234">DNA repair</keyword>
<dbReference type="Proteomes" id="UP000050640">
    <property type="component" value="Unplaced"/>
</dbReference>
<evidence type="ECO:0000256" key="4">
    <source>
        <dbReference type="ARBA" id="ARBA00022763"/>
    </source>
</evidence>